<dbReference type="OrthoDB" id="1925287at2759"/>
<dbReference type="GO" id="GO:0005634">
    <property type="term" value="C:nucleus"/>
    <property type="evidence" value="ECO:0007669"/>
    <property type="project" value="UniProtKB-SubCell"/>
</dbReference>
<feature type="binding site" evidence="9">
    <location>
        <position position="139"/>
    </location>
    <ligand>
        <name>S-adenosyl-L-methionine</name>
        <dbReference type="ChEBI" id="CHEBI:59789"/>
    </ligand>
</feature>
<gene>
    <name evidence="12" type="ORF">C2E21_5944</name>
</gene>
<evidence type="ECO:0000256" key="1">
    <source>
        <dbReference type="ARBA" id="ARBA00004123"/>
    </source>
</evidence>
<dbReference type="PANTHER" id="PTHR12133">
    <property type="entry name" value="TRNA (ADENINE(58)-N(1))-METHYLTRANSFERASE"/>
    <property type="match status" value="1"/>
</dbReference>
<feature type="binding site" evidence="9">
    <location>
        <position position="159"/>
    </location>
    <ligand>
        <name>S-adenosyl-L-methionine</name>
        <dbReference type="ChEBI" id="CHEBI:59789"/>
    </ligand>
</feature>
<accession>A0A2P6TME1</accession>
<feature type="region of interest" description="Disordered" evidence="10">
    <location>
        <begin position="224"/>
        <end position="255"/>
    </location>
</feature>
<dbReference type="GO" id="GO:0160107">
    <property type="term" value="F:tRNA (adenine(58)-N1)-methyltransferase activity"/>
    <property type="evidence" value="ECO:0007669"/>
    <property type="project" value="UniProtKB-EC"/>
</dbReference>
<evidence type="ECO:0000259" key="11">
    <source>
        <dbReference type="Pfam" id="PF08704"/>
    </source>
</evidence>
<comment type="caution">
    <text evidence="12">The sequence shown here is derived from an EMBL/GenBank/DDBJ whole genome shotgun (WGS) entry which is preliminary data.</text>
</comment>
<proteinExistence type="inferred from homology"/>
<dbReference type="AlphaFoldDB" id="A0A2P6TME1"/>
<dbReference type="PROSITE" id="PS51620">
    <property type="entry name" value="SAM_TRM61"/>
    <property type="match status" value="1"/>
</dbReference>
<dbReference type="Proteomes" id="UP000239899">
    <property type="component" value="Unassembled WGS sequence"/>
</dbReference>
<evidence type="ECO:0000313" key="13">
    <source>
        <dbReference type="Proteomes" id="UP000239899"/>
    </source>
</evidence>
<evidence type="ECO:0000313" key="12">
    <source>
        <dbReference type="EMBL" id="PRW45504.1"/>
    </source>
</evidence>
<dbReference type="EMBL" id="LHPG02000011">
    <property type="protein sequence ID" value="PRW45504.1"/>
    <property type="molecule type" value="Genomic_DNA"/>
</dbReference>
<comment type="catalytic activity">
    <reaction evidence="8">
        <text>adenosine(58) in tRNA + S-adenosyl-L-methionine = N(1)-methyladenosine(58) in tRNA + S-adenosyl-L-homocysteine + H(+)</text>
        <dbReference type="Rhea" id="RHEA:43152"/>
        <dbReference type="Rhea" id="RHEA-COMP:10365"/>
        <dbReference type="Rhea" id="RHEA-COMP:10366"/>
        <dbReference type="ChEBI" id="CHEBI:15378"/>
        <dbReference type="ChEBI" id="CHEBI:57856"/>
        <dbReference type="ChEBI" id="CHEBI:59789"/>
        <dbReference type="ChEBI" id="CHEBI:74411"/>
        <dbReference type="ChEBI" id="CHEBI:74491"/>
        <dbReference type="EC" id="2.1.1.220"/>
    </reaction>
</comment>
<dbReference type="GO" id="GO:0030488">
    <property type="term" value="P:tRNA methylation"/>
    <property type="evidence" value="ECO:0007669"/>
    <property type="project" value="InterPro"/>
</dbReference>
<comment type="subcellular location">
    <subcellularLocation>
        <location evidence="1">Nucleus</location>
    </subcellularLocation>
</comment>
<keyword evidence="4 8" id="KW-0808">Transferase</keyword>
<feature type="binding site" evidence="9">
    <location>
        <position position="111"/>
    </location>
    <ligand>
        <name>S-adenosyl-L-methionine</name>
        <dbReference type="ChEBI" id="CHEBI:59789"/>
    </ligand>
</feature>
<dbReference type="Pfam" id="PF08704">
    <property type="entry name" value="GCD14"/>
    <property type="match status" value="1"/>
</dbReference>
<dbReference type="GO" id="GO:0031515">
    <property type="term" value="C:tRNA (m1A) methyltransferase complex"/>
    <property type="evidence" value="ECO:0007669"/>
    <property type="project" value="UniProtKB-UniRule"/>
</dbReference>
<dbReference type="InterPro" id="IPR029063">
    <property type="entry name" value="SAM-dependent_MTases_sf"/>
</dbReference>
<keyword evidence="3 8" id="KW-0489">Methyltransferase</keyword>
<evidence type="ECO:0000256" key="6">
    <source>
        <dbReference type="ARBA" id="ARBA00022694"/>
    </source>
</evidence>
<dbReference type="EC" id="2.1.1.220" evidence="2 8"/>
<dbReference type="Gene3D" id="3.10.330.20">
    <property type="match status" value="1"/>
</dbReference>
<evidence type="ECO:0000256" key="3">
    <source>
        <dbReference type="ARBA" id="ARBA00022603"/>
    </source>
</evidence>
<organism evidence="12 13">
    <name type="scientific">Chlorella sorokiniana</name>
    <name type="common">Freshwater green alga</name>
    <dbReference type="NCBI Taxonomy" id="3076"/>
    <lineage>
        <taxon>Eukaryota</taxon>
        <taxon>Viridiplantae</taxon>
        <taxon>Chlorophyta</taxon>
        <taxon>core chlorophytes</taxon>
        <taxon>Trebouxiophyceae</taxon>
        <taxon>Chlorellales</taxon>
        <taxon>Chlorellaceae</taxon>
        <taxon>Chlorella clade</taxon>
        <taxon>Chlorella</taxon>
    </lineage>
</organism>
<evidence type="ECO:0000256" key="8">
    <source>
        <dbReference type="PIRNR" id="PIRNR017269"/>
    </source>
</evidence>
<protein>
    <recommendedName>
        <fullName evidence="2 8">tRNA (adenine(58)-N(1))-methyltransferase</fullName>
        <ecNumber evidence="2 8">2.1.1.220</ecNumber>
    </recommendedName>
</protein>
<dbReference type="PIRSF" id="PIRSF017269">
    <property type="entry name" value="GCD14"/>
    <property type="match status" value="1"/>
</dbReference>
<evidence type="ECO:0000256" key="5">
    <source>
        <dbReference type="ARBA" id="ARBA00022691"/>
    </source>
</evidence>
<keyword evidence="7" id="KW-0539">Nucleus</keyword>
<feature type="binding site" evidence="9">
    <location>
        <begin position="90"/>
        <end position="93"/>
    </location>
    <ligand>
        <name>S-adenosyl-L-methionine</name>
        <dbReference type="ChEBI" id="CHEBI:59789"/>
    </ligand>
</feature>
<reference evidence="12 13" key="1">
    <citation type="journal article" date="2018" name="Plant J.">
        <title>Genome sequences of Chlorella sorokiniana UTEX 1602 and Micractinium conductrix SAG 241.80: implications to maltose excretion by a green alga.</title>
        <authorList>
            <person name="Arriola M.B."/>
            <person name="Velmurugan N."/>
            <person name="Zhang Y."/>
            <person name="Plunkett M.H."/>
            <person name="Hondzo H."/>
            <person name="Barney B.M."/>
        </authorList>
    </citation>
    <scope>NUCLEOTIDE SEQUENCE [LARGE SCALE GENOMIC DNA]</scope>
    <source>
        <strain evidence="12">1602</strain>
        <strain evidence="13">UTEX 1602</strain>
    </source>
</reference>
<reference evidence="12" key="2">
    <citation type="submission" date="2018-02" db="EMBL/GenBank/DDBJ databases">
        <authorList>
            <person name="Cohen D.B."/>
            <person name="Kent A.D."/>
        </authorList>
    </citation>
    <scope>NUCLEOTIDE SEQUENCE</scope>
    <source>
        <strain evidence="12">1602</strain>
    </source>
</reference>
<evidence type="ECO:0000256" key="10">
    <source>
        <dbReference type="SAM" id="MobiDB-lite"/>
    </source>
</evidence>
<dbReference type="InterPro" id="IPR049470">
    <property type="entry name" value="TRM61_C"/>
</dbReference>
<keyword evidence="5 8" id="KW-0949">S-adenosyl-L-methionine</keyword>
<dbReference type="EMBL" id="LHPG02000011">
    <property type="protein sequence ID" value="PRW45503.1"/>
    <property type="molecule type" value="Genomic_DNA"/>
</dbReference>
<dbReference type="InterPro" id="IPR014816">
    <property type="entry name" value="tRNA_MeTrfase_Gcd14"/>
</dbReference>
<name>A0A2P6TME1_CHLSO</name>
<evidence type="ECO:0000256" key="4">
    <source>
        <dbReference type="ARBA" id="ARBA00022679"/>
    </source>
</evidence>
<evidence type="ECO:0000256" key="9">
    <source>
        <dbReference type="PIRSR" id="PIRSR017269-1"/>
    </source>
</evidence>
<dbReference type="Gene3D" id="3.40.50.150">
    <property type="entry name" value="Vaccinia Virus protein VP39"/>
    <property type="match status" value="1"/>
</dbReference>
<dbReference type="CDD" id="cd02440">
    <property type="entry name" value="AdoMet_MTases"/>
    <property type="match status" value="1"/>
</dbReference>
<dbReference type="STRING" id="3076.A0A2P6TME1"/>
<feature type="domain" description="tRNA (adenine(58)-N(1))-methyltransferase catalytic subunit TRM61 C-terminal" evidence="11">
    <location>
        <begin position="40"/>
        <end position="253"/>
    </location>
</feature>
<comment type="similarity">
    <text evidence="8">Belongs to the class I-like SAM-binding methyltransferase superfamily. TRM61 family.</text>
</comment>
<keyword evidence="13" id="KW-1185">Reference proteome</keyword>
<evidence type="ECO:0000256" key="2">
    <source>
        <dbReference type="ARBA" id="ARBA00012796"/>
    </source>
</evidence>
<evidence type="ECO:0000256" key="7">
    <source>
        <dbReference type="ARBA" id="ARBA00023242"/>
    </source>
</evidence>
<dbReference type="PANTHER" id="PTHR12133:SF2">
    <property type="entry name" value="TRNA (ADENINE(58)-N(1))-METHYLTRANSFERASE CATALYTIC SUBUNIT TRMT61A"/>
    <property type="match status" value="1"/>
</dbReference>
<dbReference type="SUPFAM" id="SSF53335">
    <property type="entry name" value="S-adenosyl-L-methionine-dependent methyltransferases"/>
    <property type="match status" value="1"/>
</dbReference>
<keyword evidence="6 8" id="KW-0819">tRNA processing</keyword>
<feature type="compositionally biased region" description="Low complexity" evidence="10">
    <location>
        <begin position="286"/>
        <end position="324"/>
    </location>
</feature>
<feature type="region of interest" description="Disordered" evidence="10">
    <location>
        <begin position="286"/>
        <end position="348"/>
    </location>
</feature>
<sequence>MKAVRVAANSSYNNKYGTFPHKDWLGRPYGSKAVAKKGGGWVLLLAPTPELWTAVLRHRTQILYVADISMVVSMLELRPGAVVLESGTGSGSLTHSLARAVAPTGHVWTFEFHEQRAQMAAKEFEENGLGGMVTVTQRDIEEGGFPEDMHGRADGVFLDLPKPYKVVPSAARCIRADGMFCSFSPCIEQVHRTAEALNANGFRDIRTMEILVRQHEVSRQLLLTDLDNPPAGPTKKQQRQAQAAAQRAAKRQKTAGGEGAAVAAAAAEEGTAAAAVGEGGAEGGAAAAAAAGGSSKPQEQAEQQGEQQQSGPQQAQQAQQQQRQVVHKPVPFGRGHTGYLTFARRVAA</sequence>